<reference evidence="2" key="2">
    <citation type="submission" date="2017-12" db="EMBL/GenBank/DDBJ databases">
        <title>Genome sequence of the Bar-tailed Godwit (Limosa lapponica baueri).</title>
        <authorList>
            <person name="Lima N.C.B."/>
            <person name="Parody-Merino A.M."/>
            <person name="Battley P.F."/>
            <person name="Fidler A.E."/>
            <person name="Prosdocimi F."/>
        </authorList>
    </citation>
    <scope>NUCLEOTIDE SEQUENCE [LARGE SCALE GENOMIC DNA]</scope>
</reference>
<organism evidence="1 2">
    <name type="scientific">Limosa lapponica baueri</name>
    <dbReference type="NCBI Taxonomy" id="1758121"/>
    <lineage>
        <taxon>Eukaryota</taxon>
        <taxon>Metazoa</taxon>
        <taxon>Chordata</taxon>
        <taxon>Craniata</taxon>
        <taxon>Vertebrata</taxon>
        <taxon>Euteleostomi</taxon>
        <taxon>Archelosauria</taxon>
        <taxon>Archosauria</taxon>
        <taxon>Dinosauria</taxon>
        <taxon>Saurischia</taxon>
        <taxon>Theropoda</taxon>
        <taxon>Coelurosauria</taxon>
        <taxon>Aves</taxon>
        <taxon>Neognathae</taxon>
        <taxon>Neoaves</taxon>
        <taxon>Charadriiformes</taxon>
        <taxon>Scolopacidae</taxon>
        <taxon>Limosa</taxon>
    </lineage>
</organism>
<evidence type="ECO:0000313" key="1">
    <source>
        <dbReference type="EMBL" id="PKU40036.1"/>
    </source>
</evidence>
<evidence type="ECO:0000313" key="2">
    <source>
        <dbReference type="Proteomes" id="UP000233556"/>
    </source>
</evidence>
<gene>
    <name evidence="1" type="ORF">llap_9665</name>
</gene>
<protein>
    <submittedName>
        <fullName evidence="1">Uncharacterized protein</fullName>
    </submittedName>
</protein>
<keyword evidence="2" id="KW-1185">Reference proteome</keyword>
<accession>A0A2I0U1T4</accession>
<sequence length="87" mass="9074">MDYSPPYSMGPRGPGDGHLLCIPSSSTTQGCPCLDNTLDVPVPLDEVDGTALGWAPPVLHMGMEDEACALLLAPDHMTHSVPCSGNL</sequence>
<dbReference type="Proteomes" id="UP000233556">
    <property type="component" value="Unassembled WGS sequence"/>
</dbReference>
<proteinExistence type="predicted"/>
<name>A0A2I0U1T4_LIMLA</name>
<dbReference type="EMBL" id="KZ506354">
    <property type="protein sequence ID" value="PKU40036.1"/>
    <property type="molecule type" value="Genomic_DNA"/>
</dbReference>
<dbReference type="AlphaFoldDB" id="A0A2I0U1T4"/>
<reference evidence="2" key="1">
    <citation type="submission" date="2017-11" db="EMBL/GenBank/DDBJ databases">
        <authorList>
            <person name="Lima N.C."/>
            <person name="Parody-Merino A.M."/>
            <person name="Battley P.F."/>
            <person name="Fidler A.E."/>
            <person name="Prosdocimi F."/>
        </authorList>
    </citation>
    <scope>NUCLEOTIDE SEQUENCE [LARGE SCALE GENOMIC DNA]</scope>
</reference>